<feature type="signal peptide" evidence="1">
    <location>
        <begin position="1"/>
        <end position="22"/>
    </location>
</feature>
<evidence type="ECO:0000313" key="3">
    <source>
        <dbReference type="Proteomes" id="UP000325797"/>
    </source>
</evidence>
<dbReference type="EMBL" id="CP042582">
    <property type="protein sequence ID" value="QEX21192.1"/>
    <property type="molecule type" value="Genomic_DNA"/>
</dbReference>
<evidence type="ECO:0008006" key="4">
    <source>
        <dbReference type="Google" id="ProtNLM"/>
    </source>
</evidence>
<evidence type="ECO:0000256" key="1">
    <source>
        <dbReference type="SAM" id="SignalP"/>
    </source>
</evidence>
<proteinExistence type="predicted"/>
<dbReference type="AlphaFoldDB" id="A0A5J6MU01"/>
<gene>
    <name evidence="2" type="ORF">FRZ61_11140</name>
</gene>
<sequence>MKIFPGLCALAAAAFLAGPSLAQSIEGCLPFTLDDVAAFDPPAFAAYPAEILPIAKPAAPDLASHPEAKTFRTQLRDGAKDGPNFAGHYTIVGWGCGSACLDFGILDAKNGHVYFPPEIRAVRVMNAGTAANEPAPAYDALRFRPDSDLLILLGALHEDESKDGIAYYRWDGKELLPVKTYRSAKTECE</sequence>
<dbReference type="RefSeq" id="WP_151115545.1">
    <property type="nucleotide sequence ID" value="NZ_CP042582.1"/>
</dbReference>
<protein>
    <recommendedName>
        <fullName evidence="4">Lipoprotein</fullName>
    </recommendedName>
</protein>
<dbReference type="Proteomes" id="UP000325797">
    <property type="component" value="Chromosome"/>
</dbReference>
<dbReference type="KEGG" id="hadh:FRZ61_11140"/>
<evidence type="ECO:0000313" key="2">
    <source>
        <dbReference type="EMBL" id="QEX21192.1"/>
    </source>
</evidence>
<organism evidence="2 3">
    <name type="scientific">Hypericibacter adhaerens</name>
    <dbReference type="NCBI Taxonomy" id="2602016"/>
    <lineage>
        <taxon>Bacteria</taxon>
        <taxon>Pseudomonadati</taxon>
        <taxon>Pseudomonadota</taxon>
        <taxon>Alphaproteobacteria</taxon>
        <taxon>Rhodospirillales</taxon>
        <taxon>Dongiaceae</taxon>
        <taxon>Hypericibacter</taxon>
    </lineage>
</organism>
<reference evidence="2 3" key="1">
    <citation type="submission" date="2019-08" db="EMBL/GenBank/DDBJ databases">
        <title>Hyperibacter terrae gen. nov., sp. nov. and Hyperibacter viscosus sp. nov., two new members in the family Rhodospirillaceae isolated from the rhizosphere of Hypericum perforatum.</title>
        <authorList>
            <person name="Noviana Z."/>
        </authorList>
    </citation>
    <scope>NUCLEOTIDE SEQUENCE [LARGE SCALE GENOMIC DNA]</scope>
    <source>
        <strain evidence="2 3">R5959</strain>
    </source>
</reference>
<dbReference type="OrthoDB" id="8757135at2"/>
<name>A0A5J6MU01_9PROT</name>
<keyword evidence="3" id="KW-1185">Reference proteome</keyword>
<feature type="chain" id="PRO_5023810671" description="Lipoprotein" evidence="1">
    <location>
        <begin position="23"/>
        <end position="189"/>
    </location>
</feature>
<accession>A0A5J6MU01</accession>
<keyword evidence="1" id="KW-0732">Signal</keyword>